<evidence type="ECO:0000313" key="3">
    <source>
        <dbReference type="EMBL" id="CAI9755795.1"/>
    </source>
</evidence>
<feature type="transmembrane region" description="Helical" evidence="1">
    <location>
        <begin position="153"/>
        <end position="179"/>
    </location>
</feature>
<sequence length="229" mass="25361">MARVQLSHNLLLFFEFSLSNSYMSSGYEDGIVQASSFRTYHAPLNKQADFLNSMRAARDFSSRMSDSLKIDVFPYAVFYIFFEQYLNIWKTALIDLAIAIGCYSFLKLTGAVFVVCLVITSSLWASAIILLVLAMIILDLMGLMAILNIQLNAVSIVNLVMSVRIAVEFCVHITHAFLVTSGDRNQRMKEALTTMGASVFSGITLTKLVGVIVLCFSKSEVFVVSDPAC</sequence>
<keyword evidence="1" id="KW-0812">Transmembrane</keyword>
<dbReference type="Gene3D" id="1.20.1640.10">
    <property type="entry name" value="Multidrug efflux transporter AcrB transmembrane domain"/>
    <property type="match status" value="1"/>
</dbReference>
<dbReference type="PANTHER" id="PTHR45727:SF2">
    <property type="entry name" value="NPC INTRACELLULAR CHOLESTEROL TRANSPORTER 1"/>
    <property type="match status" value="1"/>
</dbReference>
<dbReference type="EMBL" id="OU503037">
    <property type="protein sequence ID" value="CAI9755795.1"/>
    <property type="molecule type" value="Genomic_DNA"/>
</dbReference>
<organism evidence="3 4">
    <name type="scientific">Fraxinus pennsylvanica</name>
    <dbReference type="NCBI Taxonomy" id="56036"/>
    <lineage>
        <taxon>Eukaryota</taxon>
        <taxon>Viridiplantae</taxon>
        <taxon>Streptophyta</taxon>
        <taxon>Embryophyta</taxon>
        <taxon>Tracheophyta</taxon>
        <taxon>Spermatophyta</taxon>
        <taxon>Magnoliopsida</taxon>
        <taxon>eudicotyledons</taxon>
        <taxon>Gunneridae</taxon>
        <taxon>Pentapetalae</taxon>
        <taxon>asterids</taxon>
        <taxon>lamiids</taxon>
        <taxon>Lamiales</taxon>
        <taxon>Oleaceae</taxon>
        <taxon>Oleeae</taxon>
        <taxon>Fraxinus</taxon>
    </lineage>
</organism>
<dbReference type="AlphaFoldDB" id="A0AAD1YRR8"/>
<name>A0AAD1YRR8_9LAMI</name>
<dbReference type="SUPFAM" id="SSF82866">
    <property type="entry name" value="Multidrug efflux transporter AcrB transmembrane domain"/>
    <property type="match status" value="1"/>
</dbReference>
<dbReference type="GO" id="GO:0015918">
    <property type="term" value="P:sterol transport"/>
    <property type="evidence" value="ECO:0007669"/>
    <property type="project" value="TreeGrafter"/>
</dbReference>
<feature type="chain" id="PRO_5041996980" description="SSD domain-containing protein" evidence="2">
    <location>
        <begin position="22"/>
        <end position="229"/>
    </location>
</feature>
<feature type="transmembrane region" description="Helical" evidence="1">
    <location>
        <begin position="127"/>
        <end position="147"/>
    </location>
</feature>
<keyword evidence="2" id="KW-0732">Signal</keyword>
<feature type="signal peptide" evidence="2">
    <location>
        <begin position="1"/>
        <end position="21"/>
    </location>
</feature>
<evidence type="ECO:0000256" key="1">
    <source>
        <dbReference type="SAM" id="Phobius"/>
    </source>
</evidence>
<feature type="transmembrane region" description="Helical" evidence="1">
    <location>
        <begin position="96"/>
        <end position="120"/>
    </location>
</feature>
<dbReference type="PANTHER" id="PTHR45727">
    <property type="entry name" value="NPC INTRACELLULAR CHOLESTEROL TRANSPORTER 1"/>
    <property type="match status" value="1"/>
</dbReference>
<dbReference type="GO" id="GO:0032934">
    <property type="term" value="F:sterol binding"/>
    <property type="evidence" value="ECO:0007669"/>
    <property type="project" value="TreeGrafter"/>
</dbReference>
<evidence type="ECO:0008006" key="5">
    <source>
        <dbReference type="Google" id="ProtNLM"/>
    </source>
</evidence>
<reference evidence="3" key="1">
    <citation type="submission" date="2023-05" db="EMBL/GenBank/DDBJ databases">
        <authorList>
            <person name="Huff M."/>
        </authorList>
    </citation>
    <scope>NUCLEOTIDE SEQUENCE</scope>
</reference>
<keyword evidence="4" id="KW-1185">Reference proteome</keyword>
<keyword evidence="1" id="KW-0472">Membrane</keyword>
<evidence type="ECO:0000313" key="4">
    <source>
        <dbReference type="Proteomes" id="UP000834106"/>
    </source>
</evidence>
<evidence type="ECO:0000256" key="2">
    <source>
        <dbReference type="SAM" id="SignalP"/>
    </source>
</evidence>
<proteinExistence type="predicted"/>
<dbReference type="GO" id="GO:0016020">
    <property type="term" value="C:membrane"/>
    <property type="evidence" value="ECO:0007669"/>
    <property type="project" value="TreeGrafter"/>
</dbReference>
<dbReference type="Proteomes" id="UP000834106">
    <property type="component" value="Chromosome 2"/>
</dbReference>
<accession>A0AAD1YRR8</accession>
<feature type="transmembrane region" description="Helical" evidence="1">
    <location>
        <begin position="191"/>
        <end position="214"/>
    </location>
</feature>
<gene>
    <name evidence="3" type="ORF">FPE_LOCUS3226</name>
</gene>
<keyword evidence="1" id="KW-1133">Transmembrane helix</keyword>
<protein>
    <recommendedName>
        <fullName evidence="5">SSD domain-containing protein</fullName>
    </recommendedName>
</protein>